<accession>Q8TPH7</accession>
<keyword evidence="9" id="KW-1185">Reference proteome</keyword>
<dbReference type="KEGG" id="mac:MA_1935"/>
<dbReference type="PANTHER" id="PTHR38007">
    <property type="entry name" value="CRISPR SYSTEM CMS PROTEIN CSM5"/>
    <property type="match status" value="1"/>
</dbReference>
<feature type="domain" description="CRISPR type III-associated protein" evidence="7">
    <location>
        <begin position="4"/>
        <end position="316"/>
    </location>
</feature>
<keyword evidence="5" id="KW-0051">Antiviral defense</keyword>
<dbReference type="FunCoup" id="Q8TPH7">
    <property type="interactions" value="2"/>
</dbReference>
<keyword evidence="4" id="KW-0694">RNA-binding</keyword>
<name>Q8TPH7_METAC</name>
<evidence type="ECO:0000256" key="1">
    <source>
        <dbReference type="ARBA" id="ARBA00003088"/>
    </source>
</evidence>
<protein>
    <recommendedName>
        <fullName evidence="3">CRISPR system Cms protein Csm5</fullName>
    </recommendedName>
    <alternativeName>
        <fullName evidence="6">CRISPR type III A-associated protein Csm5</fullName>
    </alternativeName>
</protein>
<dbReference type="HOGENOM" id="CLU_036878_3_0_2"/>
<dbReference type="PANTHER" id="PTHR38007:SF1">
    <property type="entry name" value="CRISPR SYSTEM CMS PROTEIN CSM5"/>
    <property type="match status" value="1"/>
</dbReference>
<comment type="similarity">
    <text evidence="2">Belongs to the CRISPR-associated Csm5 family.</text>
</comment>
<comment type="function">
    <text evidence="1">This subunit might be involved in maturation of a crRNA intermediate to its mature form.</text>
</comment>
<dbReference type="STRING" id="188937.MA_1935"/>
<evidence type="ECO:0000256" key="5">
    <source>
        <dbReference type="ARBA" id="ARBA00023118"/>
    </source>
</evidence>
<dbReference type="GO" id="GO:0051607">
    <property type="term" value="P:defense response to virus"/>
    <property type="evidence" value="ECO:0007669"/>
    <property type="project" value="UniProtKB-KW"/>
</dbReference>
<dbReference type="AlphaFoldDB" id="Q8TPH7"/>
<dbReference type="InterPro" id="IPR010173">
    <property type="entry name" value="CRISPR-assoc_Csm5"/>
</dbReference>
<dbReference type="PhylomeDB" id="Q8TPH7"/>
<dbReference type="GO" id="GO:0003723">
    <property type="term" value="F:RNA binding"/>
    <property type="evidence" value="ECO:0007669"/>
    <property type="project" value="UniProtKB-KW"/>
</dbReference>
<dbReference type="Proteomes" id="UP000002487">
    <property type="component" value="Chromosome"/>
</dbReference>
<evidence type="ECO:0000256" key="6">
    <source>
        <dbReference type="ARBA" id="ARBA00031720"/>
    </source>
</evidence>
<dbReference type="InParanoid" id="Q8TPH7"/>
<dbReference type="RefSeq" id="WP_011021931.1">
    <property type="nucleotide sequence ID" value="NC_003552.1"/>
</dbReference>
<evidence type="ECO:0000256" key="4">
    <source>
        <dbReference type="ARBA" id="ARBA00022884"/>
    </source>
</evidence>
<dbReference type="NCBIfam" id="TIGR01899">
    <property type="entry name" value="cas_TM1807_csm5"/>
    <property type="match status" value="1"/>
</dbReference>
<gene>
    <name evidence="8" type="ordered locus">MA_1935</name>
</gene>
<dbReference type="InterPro" id="IPR005537">
    <property type="entry name" value="RAMP_III_fam"/>
</dbReference>
<sequence length="390" mass="44619">MKCKIELLSPLHIGNGNELKMVDFYLNEKKDEIRFIDFEKFIDYCIEKRINLNQEMKNPRYYTGSDFSISKFMDAKQIDPNTFTSYAVSAIIGKRNRESEFAIKEFVKCGGPYLPGSSIKGSIRTALMWNCLNERPDGMEIVQNGLQKWLDKSRIAARDLKMLDENISEVIFGKDPRSDILRVLKPSDTNLVSKSRLEVSEIKIVGNSQEIPVYVENLKTGTELSFDVAFDNYLITQDQNEPKFKNHPCVRYMNVQAICKACNEFSKKVIEKHLEYLWENYNCDEAAEEFDSLWNKVLSCNGNEAILHIGWGGGWYSTTIGLIIETLPGFSTCLVGNPKNWKLENTTIRNSFGLGKKPGTNKFSINFPKTKRVTLEGKPLGWVKLEFESS</sequence>
<proteinExistence type="inferred from homology"/>
<dbReference type="GeneID" id="1473824"/>
<reference evidence="8 9" key="1">
    <citation type="journal article" date="2002" name="Genome Res.">
        <title>The genome of Methanosarcina acetivorans reveals extensive metabolic and physiological diversity.</title>
        <authorList>
            <person name="Galagan J.E."/>
            <person name="Nusbaum C."/>
            <person name="Roy A."/>
            <person name="Endrizzi M.G."/>
            <person name="Macdonald P."/>
            <person name="FitzHugh W."/>
            <person name="Calvo S."/>
            <person name="Engels R."/>
            <person name="Smirnov S."/>
            <person name="Atnoor D."/>
            <person name="Brown A."/>
            <person name="Allen N."/>
            <person name="Naylor J."/>
            <person name="Stange-Thomann N."/>
            <person name="DeArellano K."/>
            <person name="Johnson R."/>
            <person name="Linton L."/>
            <person name="McEwan P."/>
            <person name="McKernan K."/>
            <person name="Talamas J."/>
            <person name="Tirrell A."/>
            <person name="Ye W."/>
            <person name="Zimmer A."/>
            <person name="Barber R.D."/>
            <person name="Cann I."/>
            <person name="Graham D.E."/>
            <person name="Grahame D.A."/>
            <person name="Guss A."/>
            <person name="Hedderich R."/>
            <person name="Ingram-Smith C."/>
            <person name="Kuettner C.H."/>
            <person name="Krzycki J.A."/>
            <person name="Leigh J.A."/>
            <person name="Li W."/>
            <person name="Liu J."/>
            <person name="Mukhopadhyay B."/>
            <person name="Reeve J.N."/>
            <person name="Smith K."/>
            <person name="Springer T.A."/>
            <person name="Umayam L.A."/>
            <person name="White O."/>
            <person name="White R.H."/>
            <person name="de Macario E.C."/>
            <person name="Ferry J.G."/>
            <person name="Jarrell K.F."/>
            <person name="Jing H."/>
            <person name="Macario A.J.L."/>
            <person name="Paulsen I."/>
            <person name="Pritchett M."/>
            <person name="Sowers K.R."/>
            <person name="Swanson R.V."/>
            <person name="Zinder S.H."/>
            <person name="Lander E."/>
            <person name="Metcalf W.W."/>
            <person name="Birren B."/>
        </authorList>
    </citation>
    <scope>NUCLEOTIDE SEQUENCE [LARGE SCALE GENOMIC DNA]</scope>
    <source>
        <strain evidence="9">ATCC 35395 / DSM 2834 / JCM 12185 / C2A</strain>
    </source>
</reference>
<evidence type="ECO:0000313" key="8">
    <source>
        <dbReference type="EMBL" id="AAM05339.1"/>
    </source>
</evidence>
<organism evidence="8 9">
    <name type="scientific">Methanosarcina acetivorans (strain ATCC 35395 / DSM 2834 / JCM 12185 / C2A)</name>
    <dbReference type="NCBI Taxonomy" id="188937"/>
    <lineage>
        <taxon>Archaea</taxon>
        <taxon>Methanobacteriati</taxon>
        <taxon>Methanobacteriota</taxon>
        <taxon>Stenosarchaea group</taxon>
        <taxon>Methanomicrobia</taxon>
        <taxon>Methanosarcinales</taxon>
        <taxon>Methanosarcinaceae</taxon>
        <taxon>Methanosarcina</taxon>
    </lineage>
</organism>
<dbReference type="CDD" id="cd09662">
    <property type="entry name" value="Csm5_III-A"/>
    <property type="match status" value="1"/>
</dbReference>
<dbReference type="EnsemblBacteria" id="AAM05339">
    <property type="protein sequence ID" value="AAM05339"/>
    <property type="gene ID" value="MA_1935"/>
</dbReference>
<evidence type="ECO:0000256" key="3">
    <source>
        <dbReference type="ARBA" id="ARBA00016113"/>
    </source>
</evidence>
<evidence type="ECO:0000259" key="7">
    <source>
        <dbReference type="Pfam" id="PF03787"/>
    </source>
</evidence>
<dbReference type="OrthoDB" id="86248at2157"/>
<evidence type="ECO:0000256" key="2">
    <source>
        <dbReference type="ARBA" id="ARBA00006680"/>
    </source>
</evidence>
<dbReference type="Pfam" id="PF03787">
    <property type="entry name" value="RAMPs"/>
    <property type="match status" value="1"/>
</dbReference>
<dbReference type="EMBL" id="AE010299">
    <property type="protein sequence ID" value="AAM05339.1"/>
    <property type="molecule type" value="Genomic_DNA"/>
</dbReference>
<evidence type="ECO:0000313" key="9">
    <source>
        <dbReference type="Proteomes" id="UP000002487"/>
    </source>
</evidence>